<feature type="binding site" evidence="9">
    <location>
        <position position="73"/>
    </location>
    <ligand>
        <name>4-amino-2-methyl-5-(diphosphooxymethyl)pyrimidine</name>
        <dbReference type="ChEBI" id="CHEBI:57841"/>
    </ligand>
</feature>
<dbReference type="UniPathway" id="UPA00060">
    <property type="reaction ID" value="UER00141"/>
</dbReference>
<dbReference type="SUPFAM" id="SSF51391">
    <property type="entry name" value="Thiamin phosphate synthase"/>
    <property type="match status" value="1"/>
</dbReference>
<dbReference type="Proteomes" id="UP000029385">
    <property type="component" value="Unassembled WGS sequence"/>
</dbReference>
<dbReference type="OrthoDB" id="9789949at2"/>
<comment type="similarity">
    <text evidence="9 10">Belongs to the thiamine-phosphate synthase family.</text>
</comment>
<feature type="binding site" evidence="9">
    <location>
        <begin position="41"/>
        <end position="45"/>
    </location>
    <ligand>
        <name>4-amino-2-methyl-5-(diphosphooxymethyl)pyrimidine</name>
        <dbReference type="ChEBI" id="CHEBI:57841"/>
    </ligand>
</feature>
<keyword evidence="4 9" id="KW-0460">Magnesium</keyword>
<evidence type="ECO:0000313" key="13">
    <source>
        <dbReference type="EMBL" id="KFN42472.1"/>
    </source>
</evidence>
<evidence type="ECO:0000256" key="11">
    <source>
        <dbReference type="RuleBase" id="RU004253"/>
    </source>
</evidence>
<accession>A0A091ATJ4</accession>
<feature type="binding site" evidence="9">
    <location>
        <begin position="139"/>
        <end position="141"/>
    </location>
    <ligand>
        <name>2-[(2R,5Z)-2-carboxy-4-methylthiazol-5(2H)-ylidene]ethyl phosphate</name>
        <dbReference type="ChEBI" id="CHEBI:62899"/>
    </ligand>
</feature>
<comment type="catalytic activity">
    <reaction evidence="6 9 10">
        <text>4-methyl-5-(2-phosphooxyethyl)-thiazole + 4-amino-2-methyl-5-(diphosphooxymethyl)pyrimidine + H(+) = thiamine phosphate + diphosphate</text>
        <dbReference type="Rhea" id="RHEA:22328"/>
        <dbReference type="ChEBI" id="CHEBI:15378"/>
        <dbReference type="ChEBI" id="CHEBI:33019"/>
        <dbReference type="ChEBI" id="CHEBI:37575"/>
        <dbReference type="ChEBI" id="CHEBI:57841"/>
        <dbReference type="ChEBI" id="CHEBI:58296"/>
        <dbReference type="EC" id="2.5.1.3"/>
    </reaction>
</comment>
<evidence type="ECO:0000256" key="8">
    <source>
        <dbReference type="ARBA" id="ARBA00047883"/>
    </source>
</evidence>
<proteinExistence type="inferred from homology"/>
<dbReference type="HAMAP" id="MF_00097">
    <property type="entry name" value="TMP_synthase"/>
    <property type="match status" value="1"/>
</dbReference>
<comment type="caution">
    <text evidence="9">Lacks conserved residue(s) required for the propagation of feature annotation.</text>
</comment>
<dbReference type="Pfam" id="PF02581">
    <property type="entry name" value="TMP-TENI"/>
    <property type="match status" value="1"/>
</dbReference>
<dbReference type="AlphaFoldDB" id="A0A091ATJ4"/>
<dbReference type="EC" id="2.5.1.3" evidence="9"/>
<dbReference type="PANTHER" id="PTHR20857">
    <property type="entry name" value="THIAMINE-PHOSPHATE PYROPHOSPHORYLASE"/>
    <property type="match status" value="1"/>
</dbReference>
<comment type="pathway">
    <text evidence="1 9 11">Cofactor biosynthesis; thiamine diphosphate biosynthesis; thiamine phosphate from 4-amino-2-methyl-5-diphosphomethylpyrimidine and 4-methyl-5-(2-phosphoethyl)-thiazole: step 1/1.</text>
</comment>
<feature type="binding site" evidence="9">
    <location>
        <position position="168"/>
    </location>
    <ligand>
        <name>2-[(2R,5Z)-2-carboxy-4-methylthiazol-5(2H)-ylidene]ethyl phosphate</name>
        <dbReference type="ChEBI" id="CHEBI:62899"/>
    </ligand>
</feature>
<protein>
    <recommendedName>
        <fullName evidence="9">Thiamine-phosphate synthase</fullName>
        <shortName evidence="9">TP synthase</shortName>
        <shortName evidence="9">TPS</shortName>
        <ecNumber evidence="9">2.5.1.3</ecNumber>
    </recommendedName>
    <alternativeName>
        <fullName evidence="9">Thiamine-phosphate pyrophosphorylase</fullName>
        <shortName evidence="9">TMP pyrophosphorylase</shortName>
        <shortName evidence="9">TMP-PPase</shortName>
    </alternativeName>
</protein>
<dbReference type="GO" id="GO:0009229">
    <property type="term" value="P:thiamine diphosphate biosynthetic process"/>
    <property type="evidence" value="ECO:0007669"/>
    <property type="project" value="UniProtKB-UniRule"/>
</dbReference>
<evidence type="ECO:0000313" key="14">
    <source>
        <dbReference type="Proteomes" id="UP000029385"/>
    </source>
</evidence>
<evidence type="ECO:0000256" key="9">
    <source>
        <dbReference type="HAMAP-Rule" id="MF_00097"/>
    </source>
</evidence>
<reference evidence="13 14" key="1">
    <citation type="submission" date="2013-09" db="EMBL/GenBank/DDBJ databases">
        <title>Genome sequencing of Arenimonas oryziterrae.</title>
        <authorList>
            <person name="Chen F."/>
            <person name="Wang G."/>
        </authorList>
    </citation>
    <scope>NUCLEOTIDE SEQUENCE [LARGE SCALE GENOMIC DNA]</scope>
    <source>
        <strain evidence="13 14">YC6267</strain>
    </source>
</reference>
<evidence type="ECO:0000256" key="6">
    <source>
        <dbReference type="ARBA" id="ARBA00047334"/>
    </source>
</evidence>
<dbReference type="RefSeq" id="WP_022970445.1">
    <property type="nucleotide sequence ID" value="NZ_ATVD01000007.1"/>
</dbReference>
<name>A0A091ATJ4_9GAMM</name>
<comment type="catalytic activity">
    <reaction evidence="7 9 10">
        <text>2-(2-carboxy-4-methylthiazol-5-yl)ethyl phosphate + 4-amino-2-methyl-5-(diphosphooxymethyl)pyrimidine + 2 H(+) = thiamine phosphate + CO2 + diphosphate</text>
        <dbReference type="Rhea" id="RHEA:47848"/>
        <dbReference type="ChEBI" id="CHEBI:15378"/>
        <dbReference type="ChEBI" id="CHEBI:16526"/>
        <dbReference type="ChEBI" id="CHEBI:33019"/>
        <dbReference type="ChEBI" id="CHEBI:37575"/>
        <dbReference type="ChEBI" id="CHEBI:57841"/>
        <dbReference type="ChEBI" id="CHEBI:62890"/>
        <dbReference type="EC" id="2.5.1.3"/>
    </reaction>
</comment>
<dbReference type="PANTHER" id="PTHR20857:SF15">
    <property type="entry name" value="THIAMINE-PHOSPHATE SYNTHASE"/>
    <property type="match status" value="1"/>
</dbReference>
<feature type="binding site" evidence="9">
    <location>
        <position position="74"/>
    </location>
    <ligand>
        <name>Mg(2+)</name>
        <dbReference type="ChEBI" id="CHEBI:18420"/>
    </ligand>
</feature>
<feature type="binding site" evidence="9">
    <location>
        <position position="142"/>
    </location>
    <ligand>
        <name>4-amino-2-methyl-5-(diphosphooxymethyl)pyrimidine</name>
        <dbReference type="ChEBI" id="CHEBI:57841"/>
    </ligand>
</feature>
<feature type="domain" description="Thiamine phosphate synthase/TenI" evidence="12">
    <location>
        <begin position="12"/>
        <end position="191"/>
    </location>
</feature>
<keyword evidence="3 9" id="KW-0479">Metal-binding</keyword>
<evidence type="ECO:0000256" key="7">
    <source>
        <dbReference type="ARBA" id="ARBA00047851"/>
    </source>
</evidence>
<comment type="catalytic activity">
    <reaction evidence="8 9 10">
        <text>2-[(2R,5Z)-2-carboxy-4-methylthiazol-5(2H)-ylidene]ethyl phosphate + 4-amino-2-methyl-5-(diphosphooxymethyl)pyrimidine + 2 H(+) = thiamine phosphate + CO2 + diphosphate</text>
        <dbReference type="Rhea" id="RHEA:47844"/>
        <dbReference type="ChEBI" id="CHEBI:15378"/>
        <dbReference type="ChEBI" id="CHEBI:16526"/>
        <dbReference type="ChEBI" id="CHEBI:33019"/>
        <dbReference type="ChEBI" id="CHEBI:37575"/>
        <dbReference type="ChEBI" id="CHEBI:57841"/>
        <dbReference type="ChEBI" id="CHEBI:62899"/>
        <dbReference type="EC" id="2.5.1.3"/>
    </reaction>
</comment>
<dbReference type="Gene3D" id="3.20.20.70">
    <property type="entry name" value="Aldolase class I"/>
    <property type="match status" value="1"/>
</dbReference>
<gene>
    <name evidence="9" type="primary">thiE</name>
    <name evidence="13" type="ORF">N789_14035</name>
</gene>
<evidence type="ECO:0000256" key="10">
    <source>
        <dbReference type="RuleBase" id="RU003826"/>
    </source>
</evidence>
<dbReference type="InterPro" id="IPR013785">
    <property type="entry name" value="Aldolase_TIM"/>
</dbReference>
<dbReference type="InterPro" id="IPR034291">
    <property type="entry name" value="TMP_synthase"/>
</dbReference>
<keyword evidence="5 9" id="KW-0784">Thiamine biosynthesis</keyword>
<dbReference type="NCBIfam" id="TIGR00693">
    <property type="entry name" value="thiE"/>
    <property type="match status" value="1"/>
</dbReference>
<keyword evidence="14" id="KW-1185">Reference proteome</keyword>
<sequence>MNQRSAWPSRGLYLLTPDEPDTARLLARVAPALEAGVAWLQYRNKAASTILRREQAAALLALCRPLDVPVIINDDWRLAADLGADGAHLGAEDGELQQARAALGEYALLGASCYNDFARAERAAEQGADYLAFGAFFASGTKPLARRADLSLLPRARALGRPVVAIGGISPDNAPLLVAAGADLLAVIGAVFDAADPAAAVRALNDSFRTSA</sequence>
<evidence type="ECO:0000259" key="12">
    <source>
        <dbReference type="Pfam" id="PF02581"/>
    </source>
</evidence>
<dbReference type="GO" id="GO:0004789">
    <property type="term" value="F:thiamine-phosphate diphosphorylase activity"/>
    <property type="evidence" value="ECO:0007669"/>
    <property type="project" value="UniProtKB-UniRule"/>
</dbReference>
<dbReference type="GO" id="GO:0009228">
    <property type="term" value="P:thiamine biosynthetic process"/>
    <property type="evidence" value="ECO:0007669"/>
    <property type="project" value="UniProtKB-KW"/>
</dbReference>
<dbReference type="InterPro" id="IPR036206">
    <property type="entry name" value="ThiamineP_synth_sf"/>
</dbReference>
<dbReference type="PATRIC" id="fig|1121015.4.peg.2277"/>
<evidence type="ECO:0000256" key="1">
    <source>
        <dbReference type="ARBA" id="ARBA00005165"/>
    </source>
</evidence>
<organism evidence="13 14">
    <name type="scientific">Arenimonas oryziterrae DSM 21050 = YC6267</name>
    <dbReference type="NCBI Taxonomy" id="1121015"/>
    <lineage>
        <taxon>Bacteria</taxon>
        <taxon>Pseudomonadati</taxon>
        <taxon>Pseudomonadota</taxon>
        <taxon>Gammaproteobacteria</taxon>
        <taxon>Lysobacterales</taxon>
        <taxon>Lysobacteraceae</taxon>
        <taxon>Arenimonas</taxon>
    </lineage>
</organism>
<dbReference type="GO" id="GO:0000287">
    <property type="term" value="F:magnesium ion binding"/>
    <property type="evidence" value="ECO:0007669"/>
    <property type="project" value="UniProtKB-UniRule"/>
</dbReference>
<dbReference type="EMBL" id="AVCI01000010">
    <property type="protein sequence ID" value="KFN42472.1"/>
    <property type="molecule type" value="Genomic_DNA"/>
</dbReference>
<dbReference type="eggNOG" id="COG0352">
    <property type="taxonomic scope" value="Bacteria"/>
</dbReference>
<dbReference type="CDD" id="cd00564">
    <property type="entry name" value="TMP_TenI"/>
    <property type="match status" value="1"/>
</dbReference>
<comment type="cofactor">
    <cofactor evidence="9">
        <name>Mg(2+)</name>
        <dbReference type="ChEBI" id="CHEBI:18420"/>
    </cofactor>
    <text evidence="9">Binds 1 Mg(2+) ion per subunit.</text>
</comment>
<dbReference type="GO" id="GO:0005737">
    <property type="term" value="C:cytoplasm"/>
    <property type="evidence" value="ECO:0007669"/>
    <property type="project" value="TreeGrafter"/>
</dbReference>
<dbReference type="STRING" id="1121015.GCA_000420545_02857"/>
<evidence type="ECO:0000256" key="3">
    <source>
        <dbReference type="ARBA" id="ARBA00022723"/>
    </source>
</evidence>
<evidence type="ECO:0000256" key="2">
    <source>
        <dbReference type="ARBA" id="ARBA00022679"/>
    </source>
</evidence>
<keyword evidence="2 9" id="KW-0808">Transferase</keyword>
<evidence type="ECO:0000256" key="4">
    <source>
        <dbReference type="ARBA" id="ARBA00022842"/>
    </source>
</evidence>
<evidence type="ECO:0000256" key="5">
    <source>
        <dbReference type="ARBA" id="ARBA00022977"/>
    </source>
</evidence>
<comment type="caution">
    <text evidence="13">The sequence shown here is derived from an EMBL/GenBank/DDBJ whole genome shotgun (WGS) entry which is preliminary data.</text>
</comment>
<dbReference type="InterPro" id="IPR022998">
    <property type="entry name" value="ThiamineP_synth_TenI"/>
</dbReference>
<comment type="function">
    <text evidence="9">Condenses 4-methyl-5-(beta-hydroxyethyl)thiazole monophosphate (THZ-P) and 2-methyl-4-amino-5-hydroxymethyl pyrimidine pyrophosphate (HMP-PP) to form thiamine monophosphate (TMP).</text>
</comment>
<feature type="binding site" evidence="9">
    <location>
        <position position="93"/>
    </location>
    <ligand>
        <name>Mg(2+)</name>
        <dbReference type="ChEBI" id="CHEBI:18420"/>
    </ligand>
</feature>
<feature type="binding site" evidence="9">
    <location>
        <position position="112"/>
    </location>
    <ligand>
        <name>4-amino-2-methyl-5-(diphosphooxymethyl)pyrimidine</name>
        <dbReference type="ChEBI" id="CHEBI:57841"/>
    </ligand>
</feature>